<proteinExistence type="inferred from homology"/>
<dbReference type="Pfam" id="PF06624">
    <property type="entry name" value="RAMP4"/>
    <property type="match status" value="1"/>
</dbReference>
<evidence type="ECO:0000313" key="8">
    <source>
        <dbReference type="EMBL" id="RKO92824.1"/>
    </source>
</evidence>
<keyword evidence="4" id="KW-0256">Endoplasmic reticulum</keyword>
<dbReference type="Proteomes" id="UP000269721">
    <property type="component" value="Unassembled WGS sequence"/>
</dbReference>
<organism evidence="8 9">
    <name type="scientific">Blyttiomyces helicus</name>
    <dbReference type="NCBI Taxonomy" id="388810"/>
    <lineage>
        <taxon>Eukaryota</taxon>
        <taxon>Fungi</taxon>
        <taxon>Fungi incertae sedis</taxon>
        <taxon>Chytridiomycota</taxon>
        <taxon>Chytridiomycota incertae sedis</taxon>
        <taxon>Chytridiomycetes</taxon>
        <taxon>Chytridiomycetes incertae sedis</taxon>
        <taxon>Blyttiomyces</taxon>
    </lineage>
</organism>
<dbReference type="OrthoDB" id="16679at2759"/>
<evidence type="ECO:0000313" key="9">
    <source>
        <dbReference type="Proteomes" id="UP000269721"/>
    </source>
</evidence>
<reference evidence="9" key="1">
    <citation type="journal article" date="2018" name="Nat. Microbiol.">
        <title>Leveraging single-cell genomics to expand the fungal tree of life.</title>
        <authorList>
            <person name="Ahrendt S.R."/>
            <person name="Quandt C.A."/>
            <person name="Ciobanu D."/>
            <person name="Clum A."/>
            <person name="Salamov A."/>
            <person name="Andreopoulos B."/>
            <person name="Cheng J.F."/>
            <person name="Woyke T."/>
            <person name="Pelin A."/>
            <person name="Henrissat B."/>
            <person name="Reynolds N.K."/>
            <person name="Benny G.L."/>
            <person name="Smith M.E."/>
            <person name="James T.Y."/>
            <person name="Grigoriev I.V."/>
        </authorList>
    </citation>
    <scope>NUCLEOTIDE SEQUENCE [LARGE SCALE GENOMIC DNA]</scope>
</reference>
<evidence type="ECO:0000256" key="7">
    <source>
        <dbReference type="SAM" id="MobiDB-lite"/>
    </source>
</evidence>
<evidence type="ECO:0000256" key="6">
    <source>
        <dbReference type="ARBA" id="ARBA00023136"/>
    </source>
</evidence>
<comment type="subcellular location">
    <subcellularLocation>
        <location evidence="1">Endoplasmic reticulum membrane</location>
        <topology evidence="1">Single-pass membrane protein</topology>
    </subcellularLocation>
</comment>
<dbReference type="GO" id="GO:0005789">
    <property type="term" value="C:endoplasmic reticulum membrane"/>
    <property type="evidence" value="ECO:0007669"/>
    <property type="project" value="UniProtKB-SubCell"/>
</dbReference>
<dbReference type="AlphaFoldDB" id="A0A4P9WJ28"/>
<name>A0A4P9WJ28_9FUNG</name>
<keyword evidence="9" id="KW-1185">Reference proteome</keyword>
<dbReference type="EMBL" id="KZ994483">
    <property type="protein sequence ID" value="RKO92824.1"/>
    <property type="molecule type" value="Genomic_DNA"/>
</dbReference>
<evidence type="ECO:0000256" key="2">
    <source>
        <dbReference type="ARBA" id="ARBA00005500"/>
    </source>
</evidence>
<keyword evidence="5" id="KW-1133">Transmembrane helix</keyword>
<evidence type="ECO:0000256" key="5">
    <source>
        <dbReference type="ARBA" id="ARBA00022989"/>
    </source>
</evidence>
<feature type="region of interest" description="Disordered" evidence="7">
    <location>
        <begin position="61"/>
        <end position="82"/>
    </location>
</feature>
<keyword evidence="6" id="KW-0472">Membrane</keyword>
<accession>A0A4P9WJ28</accession>
<evidence type="ECO:0000256" key="3">
    <source>
        <dbReference type="ARBA" id="ARBA00022692"/>
    </source>
</evidence>
<evidence type="ECO:0000256" key="1">
    <source>
        <dbReference type="ARBA" id="ARBA00004389"/>
    </source>
</evidence>
<protein>
    <submittedName>
        <fullName evidence="8">Uncharacterized protein</fullName>
    </submittedName>
</protein>
<evidence type="ECO:0000256" key="4">
    <source>
        <dbReference type="ARBA" id="ARBA00022824"/>
    </source>
</evidence>
<keyword evidence="3" id="KW-0812">Transmembrane</keyword>
<gene>
    <name evidence="8" type="ORF">BDK51DRAFT_41597</name>
</gene>
<dbReference type="InterPro" id="IPR010580">
    <property type="entry name" value="ER_stress-assoc"/>
</dbReference>
<comment type="similarity">
    <text evidence="2">Belongs to the RAMP4 family.</text>
</comment>
<sequence length="346" mass="36999">MGFVGATDMRALSSASNRISEGSISADAVAPSTSDRLLSFSLESITRVHFANVAQLDAFPGFRKPGSENPGEIQDSREPSNATTAVRLIKPPKHLKIAPSSLPKILADPATRYSSECNIHKRGHVKPTLVSYWLQKPPSSMGKAPPGTRDLKKEQAKYPVGPIILGALVFVVIGGGEYRRAGETRSGRPMEIDSCLPPHFLLLSRFRNLQQALIADCQAIDMFAGRRMREGGGSQPDGLFFLVILSYSRRAFFARGGRLVRIFVGRGKSVNSKTTAVANSLLLCLAYSRGTLFSYLATPLERAADGAGEGGRGAPGPAALAITADAGVDTSDSLVGERAPFDSRNR</sequence>